<dbReference type="Gene3D" id="3.30.70.2860">
    <property type="match status" value="1"/>
</dbReference>
<gene>
    <name evidence="1" type="primary">cinA</name>
    <name evidence="3" type="ORF">SAMN04487772_10591</name>
</gene>
<dbReference type="InterPro" id="IPR001453">
    <property type="entry name" value="MoaB/Mog_dom"/>
</dbReference>
<accession>A0A1I0AFW3</accession>
<comment type="similarity">
    <text evidence="1">Belongs to the CinA family.</text>
</comment>
<dbReference type="EMBL" id="FOHN01000005">
    <property type="protein sequence ID" value="SES92139.1"/>
    <property type="molecule type" value="Genomic_DNA"/>
</dbReference>
<dbReference type="InterPro" id="IPR036653">
    <property type="entry name" value="CinA-like_C"/>
</dbReference>
<dbReference type="Pfam" id="PF18146">
    <property type="entry name" value="CinA_KH"/>
    <property type="match status" value="1"/>
</dbReference>
<dbReference type="SUPFAM" id="SSF53218">
    <property type="entry name" value="Molybdenum cofactor biosynthesis proteins"/>
    <property type="match status" value="1"/>
</dbReference>
<dbReference type="SUPFAM" id="SSF142433">
    <property type="entry name" value="CinA-like"/>
    <property type="match status" value="1"/>
</dbReference>
<dbReference type="OrthoDB" id="9801454at2"/>
<dbReference type="AlphaFoldDB" id="A0A1I0AFW3"/>
<sequence length="415" mass="45909">MEAEIINVGTELLMGNVVNTNGAYLARECSKLGIGVYYHTVIGDNEKRVKQAVMTARERASLIFLTGGLGPTQDDMTKEAVAGVFQRKLVEDPKVKEEISQLFERMGKKKIPENNWKQAKVLEGAIILHNENGTAPGFILEEGKTTVILLPGPPRELYPMFENKVIPYLSARQDSVLYTKMVKICGVGESKVEEQIKDLIREQSNPAIATYAKTSEVHIRVTAKGKDETEAKKLVKPVVKELKKRFGNGIYTTDETVNLEESVVNLLRKHELTMVTAESCTGGMIASMIVNVPGASSVLKESFVTYSNRAKRKYLDVSKSTLKKYTEYSEKCAKEMARGAALVNDCDVSVAVTGIAGPDGGTEEKPVGLVYVSCYAKGKVIVEEHHFQGTRLMIREQSATCALDLLRRCIMEQYE</sequence>
<dbReference type="InterPro" id="IPR036425">
    <property type="entry name" value="MoaB/Mog-like_dom_sf"/>
</dbReference>
<dbReference type="STRING" id="29364.SAMN04487772_10591"/>
<proteinExistence type="inferred from homology"/>
<organism evidence="3 4">
    <name type="scientific">[Clostridium] polysaccharolyticum</name>
    <dbReference type="NCBI Taxonomy" id="29364"/>
    <lineage>
        <taxon>Bacteria</taxon>
        <taxon>Bacillati</taxon>
        <taxon>Bacillota</taxon>
        <taxon>Clostridia</taxon>
        <taxon>Lachnospirales</taxon>
        <taxon>Lachnospiraceae</taxon>
    </lineage>
</organism>
<dbReference type="NCBIfam" id="TIGR00200">
    <property type="entry name" value="cinA_nterm"/>
    <property type="match status" value="1"/>
</dbReference>
<reference evidence="3 4" key="1">
    <citation type="submission" date="2016-10" db="EMBL/GenBank/DDBJ databases">
        <authorList>
            <person name="de Groot N.N."/>
        </authorList>
    </citation>
    <scope>NUCLEOTIDE SEQUENCE [LARGE SCALE GENOMIC DNA]</scope>
    <source>
        <strain evidence="3 4">DSM 1801</strain>
    </source>
</reference>
<dbReference type="Gene3D" id="3.90.950.20">
    <property type="entry name" value="CinA-like"/>
    <property type="match status" value="1"/>
</dbReference>
<dbReference type="NCBIfam" id="TIGR00177">
    <property type="entry name" value="molyb_syn"/>
    <property type="match status" value="1"/>
</dbReference>
<feature type="domain" description="MoaB/Mog" evidence="2">
    <location>
        <begin position="4"/>
        <end position="172"/>
    </location>
</feature>
<dbReference type="Proteomes" id="UP000199800">
    <property type="component" value="Unassembled WGS sequence"/>
</dbReference>
<dbReference type="InterPro" id="IPR050101">
    <property type="entry name" value="CinA"/>
</dbReference>
<dbReference type="InterPro" id="IPR041424">
    <property type="entry name" value="CinA_KH"/>
</dbReference>
<evidence type="ECO:0000259" key="2">
    <source>
        <dbReference type="SMART" id="SM00852"/>
    </source>
</evidence>
<dbReference type="Pfam" id="PF02464">
    <property type="entry name" value="CinA"/>
    <property type="match status" value="1"/>
</dbReference>
<dbReference type="CDD" id="cd00885">
    <property type="entry name" value="cinA"/>
    <property type="match status" value="1"/>
</dbReference>
<dbReference type="PANTHER" id="PTHR13939:SF0">
    <property type="entry name" value="NMN AMIDOHYDROLASE-LIKE PROTEIN YFAY"/>
    <property type="match status" value="1"/>
</dbReference>
<dbReference type="InterPro" id="IPR008136">
    <property type="entry name" value="CinA_C"/>
</dbReference>
<evidence type="ECO:0000313" key="4">
    <source>
        <dbReference type="Proteomes" id="UP000199800"/>
    </source>
</evidence>
<evidence type="ECO:0000256" key="1">
    <source>
        <dbReference type="HAMAP-Rule" id="MF_00226"/>
    </source>
</evidence>
<dbReference type="PANTHER" id="PTHR13939">
    <property type="entry name" value="NICOTINAMIDE-NUCLEOTIDE AMIDOHYDROLASE PNCC"/>
    <property type="match status" value="1"/>
</dbReference>
<keyword evidence="4" id="KW-1185">Reference proteome</keyword>
<dbReference type="RefSeq" id="WP_092477005.1">
    <property type="nucleotide sequence ID" value="NZ_FOHN01000005.1"/>
</dbReference>
<name>A0A1I0AFW3_9FIRM</name>
<dbReference type="Pfam" id="PF00994">
    <property type="entry name" value="MoCF_biosynth"/>
    <property type="match status" value="1"/>
</dbReference>
<dbReference type="PIRSF" id="PIRSF006728">
    <property type="entry name" value="CinA"/>
    <property type="match status" value="1"/>
</dbReference>
<evidence type="ECO:0000313" key="3">
    <source>
        <dbReference type="EMBL" id="SES92139.1"/>
    </source>
</evidence>
<dbReference type="Gene3D" id="3.40.980.10">
    <property type="entry name" value="MoaB/Mog-like domain"/>
    <property type="match status" value="1"/>
</dbReference>
<dbReference type="NCBIfam" id="NF001813">
    <property type="entry name" value="PRK00549.1"/>
    <property type="match status" value="1"/>
</dbReference>
<dbReference type="InterPro" id="IPR008135">
    <property type="entry name" value="Competence-induced_CinA"/>
</dbReference>
<dbReference type="NCBIfam" id="TIGR00199">
    <property type="entry name" value="PncC_domain"/>
    <property type="match status" value="1"/>
</dbReference>
<protein>
    <recommendedName>
        <fullName evidence="1">Putative competence-damage inducible protein</fullName>
    </recommendedName>
</protein>
<dbReference type="HAMAP" id="MF_00226_B">
    <property type="entry name" value="CinA_B"/>
    <property type="match status" value="1"/>
</dbReference>
<dbReference type="SMART" id="SM00852">
    <property type="entry name" value="MoCF_biosynth"/>
    <property type="match status" value="1"/>
</dbReference>